<evidence type="ECO:0000256" key="2">
    <source>
        <dbReference type="ARBA" id="ARBA00022801"/>
    </source>
</evidence>
<protein>
    <recommendedName>
        <fullName evidence="3">Pre-nudix hydrolase domain-containing protein</fullName>
    </recommendedName>
</protein>
<sequence length="94" mass="10355">MSTSKFSQLSAEEMTAGDQVQQVKLLTSTNDAHNGVIVEMDQPMDSATFVSILRASILHWKQLGKKGVWVKLPIHLASLVEALVKEGWVLVHLS</sequence>
<dbReference type="InterPro" id="IPR003293">
    <property type="entry name" value="Nudix_hydrolase6-like"/>
</dbReference>
<reference evidence="4 5" key="1">
    <citation type="submission" date="2024-03" db="EMBL/GenBank/DDBJ databases">
        <authorList>
            <person name="Martinez-Hernandez J."/>
        </authorList>
    </citation>
    <scope>NUCLEOTIDE SEQUENCE [LARGE SCALE GENOMIC DNA]</scope>
</reference>
<comment type="caution">
    <text evidence="4">The sequence shown here is derived from an EMBL/GenBank/DDBJ whole genome shotgun (WGS) entry which is preliminary data.</text>
</comment>
<name>A0AAV1YCD9_LUPLU</name>
<proteinExistence type="inferred from homology"/>
<dbReference type="GO" id="GO:0051287">
    <property type="term" value="F:NAD binding"/>
    <property type="evidence" value="ECO:0007669"/>
    <property type="project" value="TreeGrafter"/>
</dbReference>
<evidence type="ECO:0000259" key="3">
    <source>
        <dbReference type="Pfam" id="PF18290"/>
    </source>
</evidence>
<dbReference type="PANTHER" id="PTHR13994">
    <property type="entry name" value="NUDIX HYDROLASE RELATED"/>
    <property type="match status" value="1"/>
</dbReference>
<dbReference type="AlphaFoldDB" id="A0AAV1YCD9"/>
<gene>
    <name evidence="4" type="ORF">LLUT_LOCUS32066</name>
</gene>
<dbReference type="EMBL" id="CAXHTB010000023">
    <property type="protein sequence ID" value="CAL0331006.1"/>
    <property type="molecule type" value="Genomic_DNA"/>
</dbReference>
<evidence type="ECO:0000256" key="1">
    <source>
        <dbReference type="ARBA" id="ARBA00005582"/>
    </source>
</evidence>
<evidence type="ECO:0000313" key="4">
    <source>
        <dbReference type="EMBL" id="CAL0331006.1"/>
    </source>
</evidence>
<dbReference type="GO" id="GO:0035529">
    <property type="term" value="F:NADH pyrophosphatase activity"/>
    <property type="evidence" value="ECO:0007669"/>
    <property type="project" value="TreeGrafter"/>
</dbReference>
<dbReference type="Pfam" id="PF18290">
    <property type="entry name" value="Nudix_hydro"/>
    <property type="match status" value="1"/>
</dbReference>
<dbReference type="GO" id="GO:0047631">
    <property type="term" value="F:ADP-ribose diphosphatase activity"/>
    <property type="evidence" value="ECO:0007669"/>
    <property type="project" value="TreeGrafter"/>
</dbReference>
<keyword evidence="5" id="KW-1185">Reference proteome</keyword>
<dbReference type="PANTHER" id="PTHR13994:SF29">
    <property type="entry name" value="NUDIX HYDROLASE 2"/>
    <property type="match status" value="1"/>
</dbReference>
<keyword evidence="2" id="KW-0378">Hydrolase</keyword>
<organism evidence="4 5">
    <name type="scientific">Lupinus luteus</name>
    <name type="common">European yellow lupine</name>
    <dbReference type="NCBI Taxonomy" id="3873"/>
    <lineage>
        <taxon>Eukaryota</taxon>
        <taxon>Viridiplantae</taxon>
        <taxon>Streptophyta</taxon>
        <taxon>Embryophyta</taxon>
        <taxon>Tracheophyta</taxon>
        <taxon>Spermatophyta</taxon>
        <taxon>Magnoliopsida</taxon>
        <taxon>eudicotyledons</taxon>
        <taxon>Gunneridae</taxon>
        <taxon>Pentapetalae</taxon>
        <taxon>rosids</taxon>
        <taxon>fabids</taxon>
        <taxon>Fabales</taxon>
        <taxon>Fabaceae</taxon>
        <taxon>Papilionoideae</taxon>
        <taxon>50 kb inversion clade</taxon>
        <taxon>genistoids sensu lato</taxon>
        <taxon>core genistoids</taxon>
        <taxon>Genisteae</taxon>
        <taxon>Lupinus</taxon>
    </lineage>
</organism>
<evidence type="ECO:0000313" key="5">
    <source>
        <dbReference type="Proteomes" id="UP001497480"/>
    </source>
</evidence>
<dbReference type="Proteomes" id="UP001497480">
    <property type="component" value="Unassembled WGS sequence"/>
</dbReference>
<dbReference type="Gene3D" id="3.40.630.30">
    <property type="match status" value="1"/>
</dbReference>
<feature type="domain" description="Pre-nudix hydrolase" evidence="3">
    <location>
        <begin position="26"/>
        <end position="90"/>
    </location>
</feature>
<accession>A0AAV1YCD9</accession>
<dbReference type="InterPro" id="IPR040618">
    <property type="entry name" value="Pre-Nudix"/>
</dbReference>
<comment type="similarity">
    <text evidence="1">Belongs to the Nudix hydrolase family.</text>
</comment>